<feature type="chain" id="PRO_5037149105" evidence="1">
    <location>
        <begin position="18"/>
        <end position="131"/>
    </location>
</feature>
<feature type="signal peptide" evidence="1">
    <location>
        <begin position="1"/>
        <end position="17"/>
    </location>
</feature>
<evidence type="ECO:0000313" key="3">
    <source>
        <dbReference type="Proteomes" id="UP000665026"/>
    </source>
</evidence>
<protein>
    <submittedName>
        <fullName evidence="2">Uncharacterized protein</fullName>
    </submittedName>
</protein>
<dbReference type="Proteomes" id="UP000665026">
    <property type="component" value="Chromosome"/>
</dbReference>
<proteinExistence type="predicted"/>
<reference evidence="2" key="1">
    <citation type="submission" date="2020-07" db="EMBL/GenBank/DDBJ databases">
        <title>Genome sequences of bacteria associated with the marine, planktonic diatom Thalassiosira profunda strain ECT2AJA-044.</title>
        <authorList>
            <person name="Gargas C.B."/>
            <person name="Roberts W.R."/>
            <person name="Alverson A.J."/>
        </authorList>
    </citation>
    <scope>NUCLEOTIDE SEQUENCE</scope>
    <source>
        <strain evidence="2">ECT2AJA-044</strain>
    </source>
</reference>
<name>A0A975I871_9RHOB</name>
<organism evidence="2 3">
    <name type="scientific">Cognatishimia activa</name>
    <dbReference type="NCBI Taxonomy" id="1715691"/>
    <lineage>
        <taxon>Bacteria</taxon>
        <taxon>Pseudomonadati</taxon>
        <taxon>Pseudomonadota</taxon>
        <taxon>Alphaproteobacteria</taxon>
        <taxon>Rhodobacterales</taxon>
        <taxon>Paracoccaceae</taxon>
        <taxon>Cognatishimia</taxon>
    </lineage>
</organism>
<gene>
    <name evidence="2" type="ORF">HZ995_04295</name>
</gene>
<dbReference type="AlphaFoldDB" id="A0A975I871"/>
<accession>A0A975I871</accession>
<dbReference type="KEGG" id="cact:HZ995_04295"/>
<keyword evidence="1" id="KW-0732">Signal</keyword>
<evidence type="ECO:0000313" key="2">
    <source>
        <dbReference type="EMBL" id="QTN36747.1"/>
    </source>
</evidence>
<dbReference type="EMBL" id="CP060010">
    <property type="protein sequence ID" value="QTN36747.1"/>
    <property type="molecule type" value="Genomic_DNA"/>
</dbReference>
<sequence>MLKKLALCLALVAPPLAADEAWESDMGLIVYEAEENGAALFSFVNVDAYPATLVIPGLAGNYNNRGVHDAYWVGTGAGECPAFLAAPGYEATTNWGRALISFDRPAFPTSFTLTLGDCFGPLTYAIRAEAP</sequence>
<evidence type="ECO:0000256" key="1">
    <source>
        <dbReference type="SAM" id="SignalP"/>
    </source>
</evidence>
<dbReference type="RefSeq" id="WP_209357445.1">
    <property type="nucleotide sequence ID" value="NZ_CP060010.1"/>
</dbReference>